<dbReference type="Pfam" id="PF14784">
    <property type="entry name" value="ECSIT_C"/>
    <property type="match status" value="1"/>
</dbReference>
<keyword evidence="11" id="KW-0539">Nucleus</keyword>
<evidence type="ECO:0000256" key="3">
    <source>
        <dbReference type="ARBA" id="ARBA00004496"/>
    </source>
</evidence>
<evidence type="ECO:0000259" key="12">
    <source>
        <dbReference type="SMART" id="SM01284"/>
    </source>
</evidence>
<dbReference type="RefSeq" id="XP_034249126.1">
    <property type="nucleotide sequence ID" value="XM_034393235.1"/>
</dbReference>
<dbReference type="InterPro" id="IPR029342">
    <property type="entry name" value="ECIST_C"/>
</dbReference>
<keyword evidence="9" id="KW-0809">Transit peptide</keyword>
<keyword evidence="13" id="KW-1185">Reference proteome</keyword>
<reference evidence="14" key="1">
    <citation type="submission" date="2025-08" db="UniProtKB">
        <authorList>
            <consortium name="RefSeq"/>
        </authorList>
    </citation>
    <scope>IDENTIFICATION</scope>
    <source>
        <tissue evidence="14">Total insect</tissue>
    </source>
</reference>
<name>A0A6P8ZW98_THRPL</name>
<keyword evidence="10" id="KW-0496">Mitochondrion</keyword>
<feature type="domain" description="ECSIT C-terminal" evidence="12">
    <location>
        <begin position="272"/>
        <end position="393"/>
    </location>
</feature>
<keyword evidence="8" id="KW-0391">Immunity</keyword>
<evidence type="ECO:0000256" key="4">
    <source>
        <dbReference type="ARBA" id="ARBA00007674"/>
    </source>
</evidence>
<comment type="similarity">
    <text evidence="4">Belongs to the ECSIT family.</text>
</comment>
<evidence type="ECO:0000256" key="10">
    <source>
        <dbReference type="ARBA" id="ARBA00023128"/>
    </source>
</evidence>
<dbReference type="InterPro" id="IPR010418">
    <property type="entry name" value="ECSIT"/>
</dbReference>
<dbReference type="InParanoid" id="A0A6P8ZW98"/>
<dbReference type="Proteomes" id="UP000515158">
    <property type="component" value="Unplaced"/>
</dbReference>
<proteinExistence type="inferred from homology"/>
<organism evidence="14">
    <name type="scientific">Thrips palmi</name>
    <name type="common">Melon thrips</name>
    <dbReference type="NCBI Taxonomy" id="161013"/>
    <lineage>
        <taxon>Eukaryota</taxon>
        <taxon>Metazoa</taxon>
        <taxon>Ecdysozoa</taxon>
        <taxon>Arthropoda</taxon>
        <taxon>Hexapoda</taxon>
        <taxon>Insecta</taxon>
        <taxon>Pterygota</taxon>
        <taxon>Neoptera</taxon>
        <taxon>Paraneoptera</taxon>
        <taxon>Thysanoptera</taxon>
        <taxon>Terebrantia</taxon>
        <taxon>Thripoidea</taxon>
        <taxon>Thripidae</taxon>
        <taxon>Thrips</taxon>
    </lineage>
</organism>
<accession>A0A6P8ZW98</accession>
<dbReference type="GO" id="GO:0045087">
    <property type="term" value="P:innate immune response"/>
    <property type="evidence" value="ECO:0007669"/>
    <property type="project" value="UniProtKB-KW"/>
</dbReference>
<dbReference type="KEGG" id="tpal:117649995"/>
<dbReference type="CTD" id="51295"/>
<dbReference type="Pfam" id="PF06239">
    <property type="entry name" value="ECSIT_N"/>
    <property type="match status" value="1"/>
</dbReference>
<dbReference type="GO" id="GO:0007178">
    <property type="term" value="P:cell surface receptor protein serine/threonine kinase signaling pathway"/>
    <property type="evidence" value="ECO:0007669"/>
    <property type="project" value="TreeGrafter"/>
</dbReference>
<evidence type="ECO:0000256" key="9">
    <source>
        <dbReference type="ARBA" id="ARBA00022946"/>
    </source>
</evidence>
<keyword evidence="7" id="KW-0399">Innate immunity</keyword>
<keyword evidence="6" id="KW-0963">Cytoplasm</keyword>
<evidence type="ECO:0000313" key="14">
    <source>
        <dbReference type="RefSeq" id="XP_034249126.1"/>
    </source>
</evidence>
<protein>
    <recommendedName>
        <fullName evidence="5">Evolutionarily conserved signaling intermediate in Toll pathway, mitochondrial</fullName>
    </recommendedName>
</protein>
<comment type="subcellular location">
    <subcellularLocation>
        <location evidence="3">Cytoplasm</location>
    </subcellularLocation>
    <subcellularLocation>
        <location evidence="2">Mitochondrion</location>
    </subcellularLocation>
    <subcellularLocation>
        <location evidence="1">Nucleus</location>
    </subcellularLocation>
</comment>
<dbReference type="PANTHER" id="PTHR13113:SF1">
    <property type="entry name" value="EVOLUTIONARILY CONSERVED SIGNALING INTERMEDIATE IN TOLL PATHWAY, MITOCHONDRIAL"/>
    <property type="match status" value="1"/>
</dbReference>
<dbReference type="GO" id="GO:0005739">
    <property type="term" value="C:mitochondrion"/>
    <property type="evidence" value="ECO:0007669"/>
    <property type="project" value="UniProtKB-SubCell"/>
</dbReference>
<evidence type="ECO:0000256" key="8">
    <source>
        <dbReference type="ARBA" id="ARBA00022859"/>
    </source>
</evidence>
<evidence type="ECO:0000256" key="6">
    <source>
        <dbReference type="ARBA" id="ARBA00022490"/>
    </source>
</evidence>
<dbReference type="SMART" id="SM01284">
    <property type="entry name" value="ECSIT_Cterm"/>
    <property type="match status" value="1"/>
</dbReference>
<dbReference type="GO" id="GO:0005634">
    <property type="term" value="C:nucleus"/>
    <property type="evidence" value="ECO:0007669"/>
    <property type="project" value="UniProtKB-SubCell"/>
</dbReference>
<evidence type="ECO:0000256" key="7">
    <source>
        <dbReference type="ARBA" id="ARBA00022588"/>
    </source>
</evidence>
<evidence type="ECO:0000256" key="1">
    <source>
        <dbReference type="ARBA" id="ARBA00004123"/>
    </source>
</evidence>
<evidence type="ECO:0000256" key="5">
    <source>
        <dbReference type="ARBA" id="ARBA00019998"/>
    </source>
</evidence>
<dbReference type="AlphaFoldDB" id="A0A6P8ZW98"/>
<dbReference type="PANTHER" id="PTHR13113">
    <property type="entry name" value="ECSIT EVOLUTIONARILY CONSERVED SIGNALING INTERMEDIATE IN TOLL PATHWAYS"/>
    <property type="match status" value="1"/>
</dbReference>
<evidence type="ECO:0000256" key="2">
    <source>
        <dbReference type="ARBA" id="ARBA00004173"/>
    </source>
</evidence>
<gene>
    <name evidence="14" type="primary">LOC117649995</name>
</gene>
<evidence type="ECO:0000256" key="11">
    <source>
        <dbReference type="ARBA" id="ARBA00023242"/>
    </source>
</evidence>
<dbReference type="OrthoDB" id="10064298at2759"/>
<dbReference type="FunCoup" id="A0A6P8ZW98">
    <property type="interactions" value="654"/>
</dbReference>
<dbReference type="GeneID" id="117649995"/>
<sequence>MRQLVRTVLHRYVRIPTANVLNVERLLLNDALQQRAIAPTHLHTCSVNLDSKRSNNSGYRLDEDEEDDNDDAAKAAKSALSTRTYFDSDKRNKETFEVMLDIYKKENLNRKGVVEFIYAALKHMDDYKVSYDLEVYKKLIELMPEGKYVPENFYSEAFFHYPKQQDCLITLLDTMELKGVCPDKEMVDIIKKRFGERGQPLKKVWRQLYWFPKFKNANPWPVPWPPVFDRFTLAKLAVERIVSVDPQSVVSVYQTKSVPDSIDDTFIVSGQSPKQQKLLAQHPTTKSIYVEGSFRIWVGRASINYFILRADPKEFKEELVDPDDVSNFHVPFLYETPKAVIEKPSVHEQRDGTILAVCASGSSSRDSLLSWIRLLETNGNPALAEIPVIFSLKAPVGDIVAANQDVPPHSDEEPEKVSSN</sequence>
<evidence type="ECO:0000313" key="13">
    <source>
        <dbReference type="Proteomes" id="UP000515158"/>
    </source>
</evidence>
<dbReference type="InterPro" id="IPR046448">
    <property type="entry name" value="ECSIT_N"/>
</dbReference>